<sequence length="720" mass="79405">MRAAAGSALASGLAAGTLSCSTERAAGVRPDASKIPTQCQGCGANRCGIYVYVKNGRVWKADGNPKTYNNAGTVCPRGHAYIQDIYNPDRIKQPLKRTDKGTYEPITWEQAFEEISTKLNLLIMDDGPQSVFWIQYPMANMPLAFRFMHALGSPNTITHGATCFTARNAAFNATCGGLPDNDLKNSRYIIMVGRNPAGGVKLQQIRDIAEAKRKGARLVVLDPRHSETAVMADDWLAVRPASDLAFLLAMINVIIEEGLYDHKFVEEHTIGFDSLRDEIVTYPPEWAEKICDIPKETIYRIAREFAFNKPRALIHRGYHGGYGAGYLNSFQTARAVAIANFLIGNYERVGGLFMPLKPTLGELEKGGHPAPAIPDVEKADGAGVPGRYPTASYSDGIAHAVPELALAGKLKAGFVYHMNPVRTNPNPARVIAGYKKLELLVTIDCVMSETAALSHYVLPESFFLERDDHVDTVHSGPVAQLTMVQQVVKPMYDTKPLLEIITGLSRGLGIGKYFNFTMDELNDLRLRPFGVTLDELKKGGVIEVGPRWEEGFKPCKTPSGKIEFYSSQLEAWGLDPMPRWQEPLVAPDSSDKNSFRLLHGKQAIHTHSMTANVPYLMELSSRYDMIRLWINRKRAEAIGLKDGDTAVVESDIGKGTVRVRLTDGLHPSAVWMPSGYGIFSKYLTTAYGKGINYNDFLDTYFDPAVGHIMSNEIIVRVAKA</sequence>
<dbReference type="PROSITE" id="PS51257">
    <property type="entry name" value="PROKAR_LIPOPROTEIN"/>
    <property type="match status" value="1"/>
</dbReference>
<dbReference type="Pfam" id="PF00384">
    <property type="entry name" value="Molybdopterin"/>
    <property type="match status" value="1"/>
</dbReference>
<dbReference type="Pfam" id="PF04879">
    <property type="entry name" value="Molybdop_Fe4S4"/>
    <property type="match status" value="1"/>
</dbReference>
<dbReference type="PANTHER" id="PTHR43742">
    <property type="entry name" value="TRIMETHYLAMINE-N-OXIDE REDUCTASE"/>
    <property type="match status" value="1"/>
</dbReference>
<dbReference type="Gene3D" id="2.20.25.90">
    <property type="entry name" value="ADC-like domains"/>
    <property type="match status" value="1"/>
</dbReference>
<proteinExistence type="inferred from homology"/>
<keyword evidence="7" id="KW-0408">Iron</keyword>
<keyword evidence="5" id="KW-0732">Signal</keyword>
<evidence type="ECO:0000313" key="11">
    <source>
        <dbReference type="Proteomes" id="UP000060487"/>
    </source>
</evidence>
<keyword evidence="3" id="KW-0500">Molybdenum</keyword>
<dbReference type="Gene3D" id="3.40.228.10">
    <property type="entry name" value="Dimethylsulfoxide Reductase, domain 2"/>
    <property type="match status" value="1"/>
</dbReference>
<dbReference type="SUPFAM" id="SSF53706">
    <property type="entry name" value="Formate dehydrogenase/DMSO reductase, domains 1-3"/>
    <property type="match status" value="1"/>
</dbReference>
<dbReference type="InterPro" id="IPR006656">
    <property type="entry name" value="Mopterin_OxRdtase"/>
</dbReference>
<dbReference type="EMBL" id="LNQR01000005">
    <property type="protein sequence ID" value="KWT94495.1"/>
    <property type="molecule type" value="Genomic_DNA"/>
</dbReference>
<dbReference type="Gene3D" id="2.40.40.20">
    <property type="match status" value="1"/>
</dbReference>
<dbReference type="Pfam" id="PF01568">
    <property type="entry name" value="Molydop_binding"/>
    <property type="match status" value="1"/>
</dbReference>
<dbReference type="InterPro" id="IPR009010">
    <property type="entry name" value="Asp_de-COase-like_dom_sf"/>
</dbReference>
<comment type="caution">
    <text evidence="10">The sequence shown here is derived from an EMBL/GenBank/DDBJ whole genome shotgun (WGS) entry which is preliminary data.</text>
</comment>
<evidence type="ECO:0000256" key="8">
    <source>
        <dbReference type="ARBA" id="ARBA00023014"/>
    </source>
</evidence>
<dbReference type="InterPro" id="IPR006963">
    <property type="entry name" value="Mopterin_OxRdtase_4Fe-4S_dom"/>
</dbReference>
<keyword evidence="6" id="KW-0560">Oxidoreductase</keyword>
<evidence type="ECO:0000313" key="10">
    <source>
        <dbReference type="EMBL" id="KWT94495.1"/>
    </source>
</evidence>
<keyword evidence="2" id="KW-0004">4Fe-4S</keyword>
<dbReference type="Gene3D" id="3.30.2070.10">
    <property type="entry name" value="Formate dehydrogenase/DMSO reductase"/>
    <property type="match status" value="1"/>
</dbReference>
<keyword evidence="11" id="KW-1185">Reference proteome</keyword>
<evidence type="ECO:0000259" key="9">
    <source>
        <dbReference type="PROSITE" id="PS51669"/>
    </source>
</evidence>
<dbReference type="PANTHER" id="PTHR43742:SF9">
    <property type="entry name" value="TETRATHIONATE REDUCTASE SUBUNIT A"/>
    <property type="match status" value="1"/>
</dbReference>
<dbReference type="SMART" id="SM00926">
    <property type="entry name" value="Molybdop_Fe4S4"/>
    <property type="match status" value="1"/>
</dbReference>
<keyword evidence="8" id="KW-0411">Iron-sulfur</keyword>
<dbReference type="InterPro" id="IPR050612">
    <property type="entry name" value="Prok_Mopterin_Oxidored"/>
</dbReference>
<reference evidence="10 11" key="1">
    <citation type="submission" date="2015-11" db="EMBL/GenBank/DDBJ databases">
        <authorList>
            <person name="Lin W."/>
        </authorList>
    </citation>
    <scope>NUCLEOTIDE SEQUENCE [LARGE SCALE GENOMIC DNA]</scope>
    <source>
        <strain evidence="10 11">HCH-1</strain>
    </source>
</reference>
<dbReference type="PROSITE" id="PS51669">
    <property type="entry name" value="4FE4S_MOW_BIS_MGD"/>
    <property type="match status" value="1"/>
</dbReference>
<keyword evidence="4" id="KW-0479">Metal-binding</keyword>
<evidence type="ECO:0000256" key="6">
    <source>
        <dbReference type="ARBA" id="ARBA00023002"/>
    </source>
</evidence>
<dbReference type="CDD" id="cd02778">
    <property type="entry name" value="MopB_CT_Thiosulfate-R-like"/>
    <property type="match status" value="1"/>
</dbReference>
<dbReference type="SUPFAM" id="SSF50692">
    <property type="entry name" value="ADC-like"/>
    <property type="match status" value="1"/>
</dbReference>
<dbReference type="Gene3D" id="3.40.50.740">
    <property type="match status" value="1"/>
</dbReference>
<accession>A0ABR5SKG9</accession>
<feature type="domain" description="4Fe-4S Mo/W bis-MGD-type" evidence="9">
    <location>
        <begin position="32"/>
        <end position="89"/>
    </location>
</feature>
<organism evidence="10 11">
    <name type="scientific">Candidatus Magnetominusculus xianensis</name>
    <dbReference type="NCBI Taxonomy" id="1748249"/>
    <lineage>
        <taxon>Bacteria</taxon>
        <taxon>Pseudomonadati</taxon>
        <taxon>Nitrospirota</taxon>
        <taxon>Nitrospiria</taxon>
        <taxon>Nitrospirales</taxon>
        <taxon>Nitrospiraceae</taxon>
        <taxon>Candidatus Magnetominusculus</taxon>
    </lineage>
</organism>
<evidence type="ECO:0000256" key="7">
    <source>
        <dbReference type="ARBA" id="ARBA00023004"/>
    </source>
</evidence>
<evidence type="ECO:0000256" key="4">
    <source>
        <dbReference type="ARBA" id="ARBA00022723"/>
    </source>
</evidence>
<evidence type="ECO:0000256" key="1">
    <source>
        <dbReference type="ARBA" id="ARBA00010312"/>
    </source>
</evidence>
<name>A0ABR5SKG9_9BACT</name>
<evidence type="ECO:0000256" key="2">
    <source>
        <dbReference type="ARBA" id="ARBA00022485"/>
    </source>
</evidence>
<gene>
    <name evidence="10" type="ORF">ASN18_0225</name>
</gene>
<protein>
    <submittedName>
        <fullName evidence="10">Molybdopterin oxidoreductase</fullName>
    </submittedName>
</protein>
<dbReference type="Proteomes" id="UP000060487">
    <property type="component" value="Unassembled WGS sequence"/>
</dbReference>
<dbReference type="InterPro" id="IPR006657">
    <property type="entry name" value="MoPterin_dinucl-bd_dom"/>
</dbReference>
<evidence type="ECO:0000256" key="3">
    <source>
        <dbReference type="ARBA" id="ARBA00022505"/>
    </source>
</evidence>
<comment type="similarity">
    <text evidence="1">Belongs to the prokaryotic molybdopterin-containing oxidoreductase family.</text>
</comment>
<evidence type="ECO:0000256" key="5">
    <source>
        <dbReference type="ARBA" id="ARBA00022729"/>
    </source>
</evidence>